<dbReference type="Proteomes" id="UP000565155">
    <property type="component" value="Unassembled WGS sequence"/>
</dbReference>
<dbReference type="InterPro" id="IPR010261">
    <property type="entry name" value="Tir_chaperone"/>
</dbReference>
<dbReference type="Gene3D" id="3.30.1460.10">
    <property type="match status" value="1"/>
</dbReference>
<reference evidence="2 3" key="2">
    <citation type="submission" date="2020-04" db="EMBL/GenBank/DDBJ databases">
        <title>Whole-genome sequencing of Vibrio spp. from China reveals different genetic environments of blaCTX-M-14 among diverse lineages.</title>
        <authorList>
            <person name="Zheng Z."/>
            <person name="Ye L."/>
            <person name="Chen S."/>
        </authorList>
    </citation>
    <scope>NUCLEOTIDE SEQUENCE [LARGE SCALE GENOMIC DNA]</scope>
    <source>
        <strain evidence="2 3">Vb1636</strain>
    </source>
</reference>
<dbReference type="Pfam" id="PF05932">
    <property type="entry name" value="CesT"/>
    <property type="match status" value="1"/>
</dbReference>
<accession>A0A1W6UL33</accession>
<protein>
    <submittedName>
        <fullName evidence="1">Tir chaperone protein (CesT)</fullName>
    </submittedName>
    <submittedName>
        <fullName evidence="2">YscB family type III secretion system chaperone</fullName>
    </submittedName>
</protein>
<evidence type="ECO:0000313" key="3">
    <source>
        <dbReference type="Proteomes" id="UP000565155"/>
    </source>
</evidence>
<dbReference type="GO" id="GO:0030254">
    <property type="term" value="P:protein secretion by the type III secretion system"/>
    <property type="evidence" value="ECO:0007669"/>
    <property type="project" value="InterPro"/>
</dbReference>
<evidence type="ECO:0000313" key="2">
    <source>
        <dbReference type="EMBL" id="NMR76120.1"/>
    </source>
</evidence>
<dbReference type="NCBIfam" id="TIGR02513">
    <property type="entry name" value="type_III_yscB"/>
    <property type="match status" value="1"/>
</dbReference>
<dbReference type="AlphaFoldDB" id="A0A1W6UL33"/>
<dbReference type="EMBL" id="JABCMA010000036">
    <property type="protein sequence ID" value="NMR76120.1"/>
    <property type="molecule type" value="Genomic_DNA"/>
</dbReference>
<proteinExistence type="predicted"/>
<dbReference type="GeneID" id="75167593"/>
<reference evidence="1" key="1">
    <citation type="submission" date="2016-10" db="EMBL/GenBank/DDBJ databases">
        <title>The High Quality Genome of Vibrio alginolyticus K01M1.</title>
        <authorList>
            <person name="Wendling C."/>
            <person name="Chibani C.M."/>
            <person name="Hertel R."/>
            <person name="Sproer C."/>
            <person name="Bunk B."/>
            <person name="Overmann J."/>
            <person name="Roth O."/>
            <person name="Liesegang H."/>
        </authorList>
    </citation>
    <scope>NUCLEOTIDE SEQUENCE</scope>
    <source>
        <strain evidence="1">K05K4</strain>
    </source>
</reference>
<evidence type="ECO:0000313" key="1">
    <source>
        <dbReference type="EMBL" id="ARP18593.1"/>
    </source>
</evidence>
<sequence>MLDKMMKSLAEALKVGDFIASENGSYNIEVDQLSLTIKQRASWILWEATLPFQFKEHLDYQQEQALQRCMQLSLKTIRADGGVLTTNDDQQLILQSKVRVEDCSVERFSALLSKHVNLCERYIALLEQERVNHTINHTVWLP</sequence>
<organism evidence="1">
    <name type="scientific">Vibrio alginolyticus</name>
    <dbReference type="NCBI Taxonomy" id="663"/>
    <lineage>
        <taxon>Bacteria</taxon>
        <taxon>Pseudomonadati</taxon>
        <taxon>Pseudomonadota</taxon>
        <taxon>Gammaproteobacteria</taxon>
        <taxon>Vibrionales</taxon>
        <taxon>Vibrionaceae</taxon>
        <taxon>Vibrio</taxon>
    </lineage>
</organism>
<dbReference type="EMBL" id="CP017902">
    <property type="protein sequence ID" value="ARP18593.1"/>
    <property type="molecule type" value="Genomic_DNA"/>
</dbReference>
<gene>
    <name evidence="2" type="ORF">HKB35_21145</name>
    <name evidence="1" type="ORF">K05K4_17570</name>
</gene>
<dbReference type="RefSeq" id="WP_053307002.1">
    <property type="nucleotide sequence ID" value="NZ_CP017889.1"/>
</dbReference>
<name>A0A1W6UL33_VIBAL</name>
<dbReference type="InterPro" id="IPR013353">
    <property type="entry name" value="T3SS_YscB"/>
</dbReference>
<dbReference type="CDD" id="cd17027">
    <property type="entry name" value="T3SC_IA_YscB_AscB-like"/>
    <property type="match status" value="1"/>
</dbReference>
<dbReference type="SUPFAM" id="SSF69635">
    <property type="entry name" value="Type III secretory system chaperone-like"/>
    <property type="match status" value="1"/>
</dbReference>